<evidence type="ECO:0000313" key="3">
    <source>
        <dbReference type="Proteomes" id="UP000243052"/>
    </source>
</evidence>
<sequence>MDNWPAEIWMEVCKLLTPEDLYRLRLCSSKLNRIVCDCTDIWCNLCNKKWLTIESSDPIVHSECRSNVVSPSSDWFYYYRYRSNIDAKLEKKLQKLVEVEEMEEFWETFWSFFRYKRFLIPFLQRHTEKGYVRSAKFKSHCISKKLLTAVRHGIVFRCIDGLKDSSGDSYGMSIVEETLYFPLSAMDPCFDKLLVFRTTFFDRVHFLLKRAYPNIDKFCKLPDTIRADKLVTYIWQVFQERAYYVPNSQRCHLEDIMLLRIYSGEARGHPMLLMAIIQAVVSRYGVETRLCEQVLIIIDKKLRGGQSYLMISLRNDGRPRIFTRNRLMETMGRTVANFDASSAALHKFLTPLTFKMGVEKFFKDLSTYCDRSVWKTFADHSPESILKYLPNSCAPMDEAVFEYFVIYWKVISASLATNAIFHTVLSKQFQSLIVKQHPGDAIHFPDRREALMHSITKMSFRESISEHVSMQHIHRVPEMGHIVRQKNTGILSVVIGGKKTDKDTYLVIVDIVGKYNVVHGDDVEIYEDFSWDIMLKLMSASDLGVYFEGWDKKSNCLLLSKQLQDIITAG</sequence>
<dbReference type="Proteomes" id="UP000243052">
    <property type="component" value="Chromosome ii"/>
</dbReference>
<name>A0A109UWN9_9SACH</name>
<dbReference type="GeneID" id="28722004"/>
<reference evidence="2 3" key="1">
    <citation type="submission" date="2016-01" db="EMBL/GenBank/DDBJ databases">
        <title>Genome sequence of the yeast Holleya sinecauda.</title>
        <authorList>
            <person name="Dietrich F.S."/>
        </authorList>
    </citation>
    <scope>NUCLEOTIDE SEQUENCE [LARGE SCALE GENOMIC DNA]</scope>
    <source>
        <strain evidence="2 3">ATCC 58844</strain>
    </source>
</reference>
<dbReference type="SUPFAM" id="SSF81383">
    <property type="entry name" value="F-box domain"/>
    <property type="match status" value="1"/>
</dbReference>
<dbReference type="AlphaFoldDB" id="A0A109UWN9"/>
<accession>A0A109UWN9</accession>
<evidence type="ECO:0000259" key="1">
    <source>
        <dbReference type="PROSITE" id="PS50181"/>
    </source>
</evidence>
<dbReference type="Pfam" id="PF00646">
    <property type="entry name" value="F-box"/>
    <property type="match status" value="1"/>
</dbReference>
<dbReference type="STRING" id="45286.A0A109UWN9"/>
<dbReference type="OrthoDB" id="550575at2759"/>
<gene>
    <name evidence="2" type="ORF">AW171_hschr235</name>
</gene>
<evidence type="ECO:0000313" key="2">
    <source>
        <dbReference type="EMBL" id="AMD18532.1"/>
    </source>
</evidence>
<dbReference type="InterPro" id="IPR036047">
    <property type="entry name" value="F-box-like_dom_sf"/>
</dbReference>
<dbReference type="InterPro" id="IPR001810">
    <property type="entry name" value="F-box_dom"/>
</dbReference>
<organism evidence="2 3">
    <name type="scientific">Eremothecium sinecaudum</name>
    <dbReference type="NCBI Taxonomy" id="45286"/>
    <lineage>
        <taxon>Eukaryota</taxon>
        <taxon>Fungi</taxon>
        <taxon>Dikarya</taxon>
        <taxon>Ascomycota</taxon>
        <taxon>Saccharomycotina</taxon>
        <taxon>Saccharomycetes</taxon>
        <taxon>Saccharomycetales</taxon>
        <taxon>Saccharomycetaceae</taxon>
        <taxon>Eremothecium</taxon>
    </lineage>
</organism>
<protein>
    <submittedName>
        <fullName evidence="2">HBL370Cp</fullName>
    </submittedName>
</protein>
<proteinExistence type="predicted"/>
<dbReference type="EMBL" id="CP014242">
    <property type="protein sequence ID" value="AMD18532.1"/>
    <property type="molecule type" value="Genomic_DNA"/>
</dbReference>
<dbReference type="PROSITE" id="PS50181">
    <property type="entry name" value="FBOX"/>
    <property type="match status" value="1"/>
</dbReference>
<feature type="domain" description="F-box" evidence="1">
    <location>
        <begin position="1"/>
        <end position="45"/>
    </location>
</feature>
<dbReference type="RefSeq" id="XP_017985528.1">
    <property type="nucleotide sequence ID" value="XM_018130376.1"/>
</dbReference>
<keyword evidence="3" id="KW-1185">Reference proteome</keyword>